<dbReference type="PROSITE" id="PS51362">
    <property type="entry name" value="TGF_BETA_2"/>
    <property type="match status" value="1"/>
</dbReference>
<feature type="chain" id="PRO_5036478449" description="TGF-beta family profile domain-containing protein" evidence="4">
    <location>
        <begin position="30"/>
        <end position="248"/>
    </location>
</feature>
<dbReference type="CDD" id="cd08698">
    <property type="entry name" value="TGF_beta_SF"/>
    <property type="match status" value="1"/>
</dbReference>
<evidence type="ECO:0000313" key="6">
    <source>
        <dbReference type="EnsemblMetazoa" id="G31868.2:cds"/>
    </source>
</evidence>
<keyword evidence="7" id="KW-1185">Reference proteome</keyword>
<evidence type="ECO:0000256" key="1">
    <source>
        <dbReference type="ARBA" id="ARBA00004613"/>
    </source>
</evidence>
<dbReference type="InterPro" id="IPR001839">
    <property type="entry name" value="TGF-b_C"/>
</dbReference>
<protein>
    <recommendedName>
        <fullName evidence="5">TGF-beta family profile domain-containing protein</fullName>
    </recommendedName>
</protein>
<evidence type="ECO:0000256" key="2">
    <source>
        <dbReference type="ARBA" id="ARBA00022525"/>
    </source>
</evidence>
<reference evidence="6" key="1">
    <citation type="submission" date="2022-08" db="UniProtKB">
        <authorList>
            <consortium name="EnsemblMetazoa"/>
        </authorList>
    </citation>
    <scope>IDENTIFICATION</scope>
    <source>
        <strain evidence="6">05x7-T-G4-1.051#20</strain>
    </source>
</reference>
<dbReference type="Proteomes" id="UP000005408">
    <property type="component" value="Unassembled WGS sequence"/>
</dbReference>
<organism evidence="6 7">
    <name type="scientific">Magallana gigas</name>
    <name type="common">Pacific oyster</name>
    <name type="synonym">Crassostrea gigas</name>
    <dbReference type="NCBI Taxonomy" id="29159"/>
    <lineage>
        <taxon>Eukaryota</taxon>
        <taxon>Metazoa</taxon>
        <taxon>Spiralia</taxon>
        <taxon>Lophotrochozoa</taxon>
        <taxon>Mollusca</taxon>
        <taxon>Bivalvia</taxon>
        <taxon>Autobranchia</taxon>
        <taxon>Pteriomorphia</taxon>
        <taxon>Ostreida</taxon>
        <taxon>Ostreoidea</taxon>
        <taxon>Ostreidae</taxon>
        <taxon>Magallana</taxon>
    </lineage>
</organism>
<dbReference type="SUPFAM" id="SSF57501">
    <property type="entry name" value="Cystine-knot cytokines"/>
    <property type="match status" value="1"/>
</dbReference>
<dbReference type="SMART" id="SM00204">
    <property type="entry name" value="TGFB"/>
    <property type="match status" value="1"/>
</dbReference>
<feature type="signal peptide" evidence="4">
    <location>
        <begin position="1"/>
        <end position="29"/>
    </location>
</feature>
<proteinExistence type="inferred from homology"/>
<evidence type="ECO:0000259" key="5">
    <source>
        <dbReference type="PROSITE" id="PS51362"/>
    </source>
</evidence>
<name>A0A8W8M8I9_MAGGI</name>
<comment type="similarity">
    <text evidence="3">Belongs to the TGF-beta family.</text>
</comment>
<keyword evidence="3" id="KW-0339">Growth factor</keyword>
<keyword evidence="2" id="KW-0964">Secreted</keyword>
<sequence length="248" mass="28003">MCIPVFLKISEPALWIVLLVLPLQFYSTAEIPWPDVKQPGDFRYLPSGLRRINLKPIMRLDQLRRKICELIRMGCDEQSTDPKKNETTSEIIFTPMKPPDFDKKDVKIVNLPPVFSRPADSTNDPHCMQFRIPDEYFEEGVDIQDNNPCSLSNDTQSCCKYEQFVSFSDMGFEQNILFPSGVTYSSCIGGCGGLSLNQNIPEMPRVSSENSVCQVTESEETSTFLVLRDRIGILTLKNGNVLQCGCSL</sequence>
<comment type="subcellular location">
    <subcellularLocation>
        <location evidence="1">Secreted</location>
    </subcellularLocation>
</comment>
<dbReference type="Gene3D" id="2.10.90.10">
    <property type="entry name" value="Cystine-knot cytokines"/>
    <property type="match status" value="1"/>
</dbReference>
<dbReference type="AlphaFoldDB" id="A0A8W8M8I9"/>
<dbReference type="Pfam" id="PF00019">
    <property type="entry name" value="TGF_beta"/>
    <property type="match status" value="1"/>
</dbReference>
<evidence type="ECO:0000256" key="3">
    <source>
        <dbReference type="RuleBase" id="RU000354"/>
    </source>
</evidence>
<evidence type="ECO:0000313" key="7">
    <source>
        <dbReference type="Proteomes" id="UP000005408"/>
    </source>
</evidence>
<feature type="domain" description="TGF-beta family profile" evidence="5">
    <location>
        <begin position="140"/>
        <end position="247"/>
    </location>
</feature>
<evidence type="ECO:0000256" key="4">
    <source>
        <dbReference type="SAM" id="SignalP"/>
    </source>
</evidence>
<accession>A0A8W8M8I9</accession>
<keyword evidence="4" id="KW-0732">Signal</keyword>
<dbReference type="EnsemblMetazoa" id="G31868.2">
    <property type="protein sequence ID" value="G31868.2:cds"/>
    <property type="gene ID" value="G31868"/>
</dbReference>
<dbReference type="GO" id="GO:0005576">
    <property type="term" value="C:extracellular region"/>
    <property type="evidence" value="ECO:0007669"/>
    <property type="project" value="UniProtKB-SubCell"/>
</dbReference>
<dbReference type="InterPro" id="IPR029034">
    <property type="entry name" value="Cystine-knot_cytokine"/>
</dbReference>
<dbReference type="GO" id="GO:0008083">
    <property type="term" value="F:growth factor activity"/>
    <property type="evidence" value="ECO:0007669"/>
    <property type="project" value="UniProtKB-KW"/>
</dbReference>